<evidence type="ECO:0000256" key="1">
    <source>
        <dbReference type="SAM" id="Phobius"/>
    </source>
</evidence>
<reference evidence="2 3" key="1">
    <citation type="submission" date="2020-02" db="EMBL/GenBank/DDBJ databases">
        <authorList>
            <person name="Zheng R.K."/>
            <person name="Sun C.M."/>
        </authorList>
    </citation>
    <scope>NUCLEOTIDE SEQUENCE [LARGE SCALE GENOMIC DNA]</scope>
    <source>
        <strain evidence="3">rifampicinis</strain>
    </source>
</reference>
<feature type="transmembrane region" description="Helical" evidence="1">
    <location>
        <begin position="149"/>
        <end position="165"/>
    </location>
</feature>
<feature type="transmembrane region" description="Helical" evidence="1">
    <location>
        <begin position="114"/>
        <end position="137"/>
    </location>
</feature>
<gene>
    <name evidence="2" type="ORF">G4Y79_20305</name>
</gene>
<keyword evidence="1" id="KW-0812">Transmembrane</keyword>
<feature type="transmembrane region" description="Helical" evidence="1">
    <location>
        <begin position="12"/>
        <end position="32"/>
    </location>
</feature>
<evidence type="ECO:0000313" key="3">
    <source>
        <dbReference type="Proteomes" id="UP000594468"/>
    </source>
</evidence>
<dbReference type="KEGG" id="pmet:G4Y79_20305"/>
<feature type="transmembrane region" description="Helical" evidence="1">
    <location>
        <begin position="211"/>
        <end position="229"/>
    </location>
</feature>
<evidence type="ECO:0000313" key="2">
    <source>
        <dbReference type="EMBL" id="QPC82007.1"/>
    </source>
</evidence>
<keyword evidence="3" id="KW-1185">Reference proteome</keyword>
<dbReference type="RefSeq" id="WP_195170077.1">
    <property type="nucleotide sequence ID" value="NZ_CP062983.1"/>
</dbReference>
<feature type="transmembrane region" description="Helical" evidence="1">
    <location>
        <begin position="90"/>
        <end position="108"/>
    </location>
</feature>
<keyword evidence="1" id="KW-0472">Membrane</keyword>
<accession>A0A7S8E7Z6</accession>
<proteinExistence type="predicted"/>
<name>A0A7S8E7Z6_9CHLR</name>
<protein>
    <submittedName>
        <fullName evidence="2">Uncharacterized protein</fullName>
    </submittedName>
</protein>
<dbReference type="AlphaFoldDB" id="A0A7S8E7Z6"/>
<feature type="transmembrane region" description="Helical" evidence="1">
    <location>
        <begin position="52"/>
        <end position="78"/>
    </location>
</feature>
<dbReference type="Proteomes" id="UP000594468">
    <property type="component" value="Chromosome"/>
</dbReference>
<sequence length="240" mass="27366">MSDARYQFRRLLPLLLWVYIPIGIFFLILTFQRSVPVSMLINDTTYEGGVPFYTGFISNLGILIWMSAAAICYFTYLLLRSYPDHPARQFLLASSLLSFYLTVDDLFLLHDDVFLNYVGVSEPVVFTLYIVLVGIYFLSFRHLLRRSEYVLMLLAAIFFFISLAVDNLHELLPGVYTALGDATGNPIVVVDGVQKAATGTMSNIRYLLEDGAKFLGIVAWSLFFVRYCMVQIRDLFNRPA</sequence>
<keyword evidence="1" id="KW-1133">Transmembrane helix</keyword>
<organism evidence="2 3">
    <name type="scientific">Phototrophicus methaneseepsis</name>
    <dbReference type="NCBI Taxonomy" id="2710758"/>
    <lineage>
        <taxon>Bacteria</taxon>
        <taxon>Bacillati</taxon>
        <taxon>Chloroflexota</taxon>
        <taxon>Candidatus Thermofontia</taxon>
        <taxon>Phototrophicales</taxon>
        <taxon>Phototrophicaceae</taxon>
        <taxon>Phototrophicus</taxon>
    </lineage>
</organism>
<dbReference type="EMBL" id="CP062983">
    <property type="protein sequence ID" value="QPC82007.1"/>
    <property type="molecule type" value="Genomic_DNA"/>
</dbReference>